<dbReference type="InterPro" id="IPR036770">
    <property type="entry name" value="Ankyrin_rpt-contain_sf"/>
</dbReference>
<evidence type="ECO:0000313" key="3">
    <source>
        <dbReference type="Proteomes" id="UP000004095"/>
    </source>
</evidence>
<name>A1ZM97_MICM2</name>
<dbReference type="Pfam" id="PF12796">
    <property type="entry name" value="Ank_2"/>
    <property type="match status" value="1"/>
</dbReference>
<sequence>MGGDWKEMFYAAQDGNLELVRYHIRTGVDLNYRHPEFLTTALIVCTENGHTDIAQYLLEQGADPYLIDGFSGKNAFEVAKIYKRKPIAKLLKAYV</sequence>
<gene>
    <name evidence="2" type="ORF">M23134_04476</name>
</gene>
<dbReference type="Proteomes" id="UP000004095">
    <property type="component" value="Unassembled WGS sequence"/>
</dbReference>
<feature type="repeat" description="ANK" evidence="1">
    <location>
        <begin position="40"/>
        <end position="69"/>
    </location>
</feature>
<evidence type="ECO:0000313" key="2">
    <source>
        <dbReference type="EMBL" id="EAY28629.1"/>
    </source>
</evidence>
<dbReference type="PROSITE" id="PS50088">
    <property type="entry name" value="ANK_REPEAT"/>
    <property type="match status" value="1"/>
</dbReference>
<keyword evidence="1" id="KW-0040">ANK repeat</keyword>
<keyword evidence="3" id="KW-1185">Reference proteome</keyword>
<dbReference type="eggNOG" id="COG0666">
    <property type="taxonomic scope" value="Bacteria"/>
</dbReference>
<protein>
    <submittedName>
        <fullName evidence="2">Uncharacterized protein</fullName>
    </submittedName>
</protein>
<proteinExistence type="predicted"/>
<evidence type="ECO:0000256" key="1">
    <source>
        <dbReference type="PROSITE-ProRule" id="PRU00023"/>
    </source>
</evidence>
<reference evidence="2 3" key="1">
    <citation type="submission" date="2007-01" db="EMBL/GenBank/DDBJ databases">
        <authorList>
            <person name="Haygood M."/>
            <person name="Podell S."/>
            <person name="Anderson C."/>
            <person name="Hopkinson B."/>
            <person name="Roe K."/>
            <person name="Barbeau K."/>
            <person name="Gaasterland T."/>
            <person name="Ferriera S."/>
            <person name="Johnson J."/>
            <person name="Kravitz S."/>
            <person name="Beeson K."/>
            <person name="Sutton G."/>
            <person name="Rogers Y.-H."/>
            <person name="Friedman R."/>
            <person name="Frazier M."/>
            <person name="Venter J.C."/>
        </authorList>
    </citation>
    <scope>NUCLEOTIDE SEQUENCE [LARGE SCALE GENOMIC DNA]</scope>
    <source>
        <strain evidence="2 3">ATCC 23134</strain>
    </source>
</reference>
<accession>A1ZM97</accession>
<dbReference type="OrthoDB" id="5657095at2"/>
<dbReference type="RefSeq" id="WP_002697927.1">
    <property type="nucleotide sequence ID" value="NZ_AAWS01000015.1"/>
</dbReference>
<dbReference type="EMBL" id="AAWS01000015">
    <property type="protein sequence ID" value="EAY28629.1"/>
    <property type="molecule type" value="Genomic_DNA"/>
</dbReference>
<comment type="caution">
    <text evidence="2">The sequence shown here is derived from an EMBL/GenBank/DDBJ whole genome shotgun (WGS) entry which is preliminary data.</text>
</comment>
<dbReference type="Gene3D" id="1.25.40.20">
    <property type="entry name" value="Ankyrin repeat-containing domain"/>
    <property type="match status" value="1"/>
</dbReference>
<dbReference type="SMART" id="SM00248">
    <property type="entry name" value="ANK"/>
    <property type="match status" value="2"/>
</dbReference>
<organism evidence="2 3">
    <name type="scientific">Microscilla marina ATCC 23134</name>
    <dbReference type="NCBI Taxonomy" id="313606"/>
    <lineage>
        <taxon>Bacteria</taxon>
        <taxon>Pseudomonadati</taxon>
        <taxon>Bacteroidota</taxon>
        <taxon>Cytophagia</taxon>
        <taxon>Cytophagales</taxon>
        <taxon>Microscillaceae</taxon>
        <taxon>Microscilla</taxon>
    </lineage>
</organism>
<dbReference type="InterPro" id="IPR002110">
    <property type="entry name" value="Ankyrin_rpt"/>
</dbReference>
<dbReference type="AlphaFoldDB" id="A1ZM97"/>
<dbReference type="SUPFAM" id="SSF48403">
    <property type="entry name" value="Ankyrin repeat"/>
    <property type="match status" value="1"/>
</dbReference>